<accession>A0ABS4TR38</accession>
<evidence type="ECO:0000313" key="1">
    <source>
        <dbReference type="EMBL" id="MBP2326872.1"/>
    </source>
</evidence>
<gene>
    <name evidence="1" type="ORF">JOF56_007257</name>
</gene>
<dbReference type="PANTHER" id="PTHR38436:SF1">
    <property type="entry name" value="ESTER CYCLASE"/>
    <property type="match status" value="1"/>
</dbReference>
<evidence type="ECO:0000313" key="2">
    <source>
        <dbReference type="Proteomes" id="UP001519332"/>
    </source>
</evidence>
<comment type="caution">
    <text evidence="1">The sequence shown here is derived from an EMBL/GenBank/DDBJ whole genome shotgun (WGS) entry which is preliminary data.</text>
</comment>
<dbReference type="PANTHER" id="PTHR38436">
    <property type="entry name" value="POLYKETIDE CYCLASE SNOAL-LIKE DOMAIN"/>
    <property type="match status" value="1"/>
</dbReference>
<dbReference type="EMBL" id="JAGINW010000001">
    <property type="protein sequence ID" value="MBP2326872.1"/>
    <property type="molecule type" value="Genomic_DNA"/>
</dbReference>
<keyword evidence="2" id="KW-1185">Reference proteome</keyword>
<dbReference type="Gene3D" id="3.10.450.50">
    <property type="match status" value="1"/>
</dbReference>
<sequence length="135" mass="15262">MRETPKDVARRFYLSLRESDLDETWERYVGPDAVWLAVGTPTRTAWLAGCRQLLQAFADFRIDVLTQVAEGNRVATRMRLSGTQTGVYHGIPPTGRRASAICAAFDLIEDGHIVEHWSHVDMDCFLRPSGSDVRR</sequence>
<dbReference type="Pfam" id="PF07366">
    <property type="entry name" value="SnoaL"/>
    <property type="match status" value="1"/>
</dbReference>
<dbReference type="RefSeq" id="WP_209643890.1">
    <property type="nucleotide sequence ID" value="NZ_JAGINW010000001.1"/>
</dbReference>
<dbReference type="Proteomes" id="UP001519332">
    <property type="component" value="Unassembled WGS sequence"/>
</dbReference>
<dbReference type="InterPro" id="IPR032710">
    <property type="entry name" value="NTF2-like_dom_sf"/>
</dbReference>
<reference evidence="1 2" key="1">
    <citation type="submission" date="2021-03" db="EMBL/GenBank/DDBJ databases">
        <title>Sequencing the genomes of 1000 actinobacteria strains.</title>
        <authorList>
            <person name="Klenk H.-P."/>
        </authorList>
    </citation>
    <scope>NUCLEOTIDE SEQUENCE [LARGE SCALE GENOMIC DNA]</scope>
    <source>
        <strain evidence="1 2">DSM 46670</strain>
    </source>
</reference>
<organism evidence="1 2">
    <name type="scientific">Kibdelosporangium banguiense</name>
    <dbReference type="NCBI Taxonomy" id="1365924"/>
    <lineage>
        <taxon>Bacteria</taxon>
        <taxon>Bacillati</taxon>
        <taxon>Actinomycetota</taxon>
        <taxon>Actinomycetes</taxon>
        <taxon>Pseudonocardiales</taxon>
        <taxon>Pseudonocardiaceae</taxon>
        <taxon>Kibdelosporangium</taxon>
    </lineage>
</organism>
<name>A0ABS4TR38_9PSEU</name>
<proteinExistence type="predicted"/>
<protein>
    <submittedName>
        <fullName evidence="1">Ester cyclase</fullName>
    </submittedName>
</protein>
<dbReference type="InterPro" id="IPR009959">
    <property type="entry name" value="Cyclase_SnoaL-like"/>
</dbReference>
<dbReference type="SUPFAM" id="SSF54427">
    <property type="entry name" value="NTF2-like"/>
    <property type="match status" value="1"/>
</dbReference>